<dbReference type="PROSITE" id="PS50889">
    <property type="entry name" value="S4"/>
    <property type="match status" value="1"/>
</dbReference>
<protein>
    <submittedName>
        <fullName evidence="3">RNA pseudouridine synthase</fullName>
    </submittedName>
</protein>
<comment type="caution">
    <text evidence="3">The sequence shown here is derived from an EMBL/GenBank/DDBJ whole genome shotgun (WGS) entry which is preliminary data.</text>
</comment>
<dbReference type="CDD" id="cd02869">
    <property type="entry name" value="PseudoU_synth_RluA_like"/>
    <property type="match status" value="1"/>
</dbReference>
<dbReference type="InterPro" id="IPR020103">
    <property type="entry name" value="PsdUridine_synth_cat_dom_sf"/>
</dbReference>
<dbReference type="GO" id="GO:0009982">
    <property type="term" value="F:pseudouridine synthase activity"/>
    <property type="evidence" value="ECO:0007669"/>
    <property type="project" value="InterPro"/>
</dbReference>
<organism evidence="3 4">
    <name type="scientific">Maribacter hydrothermalis</name>
    <dbReference type="NCBI Taxonomy" id="1836467"/>
    <lineage>
        <taxon>Bacteria</taxon>
        <taxon>Pseudomonadati</taxon>
        <taxon>Bacteroidota</taxon>
        <taxon>Flavobacteriia</taxon>
        <taxon>Flavobacteriales</taxon>
        <taxon>Flavobacteriaceae</taxon>
        <taxon>Maribacter</taxon>
    </lineage>
</organism>
<dbReference type="InterPro" id="IPR050188">
    <property type="entry name" value="RluA_PseudoU_synthase"/>
</dbReference>
<name>A0A1B7ZCN3_9FLAO</name>
<dbReference type="KEGG" id="mart:BTR34_15180"/>
<dbReference type="Gene3D" id="3.30.2350.10">
    <property type="entry name" value="Pseudouridine synthase"/>
    <property type="match status" value="1"/>
</dbReference>
<dbReference type="PANTHER" id="PTHR21600">
    <property type="entry name" value="MITOCHONDRIAL RNA PSEUDOURIDINE SYNTHASE"/>
    <property type="match status" value="1"/>
</dbReference>
<dbReference type="GO" id="GO:0001522">
    <property type="term" value="P:pseudouridine synthesis"/>
    <property type="evidence" value="ECO:0007669"/>
    <property type="project" value="InterPro"/>
</dbReference>
<dbReference type="PROSITE" id="PS01129">
    <property type="entry name" value="PSI_RLU"/>
    <property type="match status" value="1"/>
</dbReference>
<evidence type="ECO:0000256" key="1">
    <source>
        <dbReference type="PROSITE-ProRule" id="PRU00182"/>
    </source>
</evidence>
<sequence>MQLVEKHMAVLSNDAIRLQEYGVGVFERIATKSALKKAIKKKMIFVNDKVATTATFIKEGDKIEYRFDQNDDTRKKFRLKLPIIYEDDYLAIINKPAGIVVSGNNFKTVANALCQNLNPSSIHDAAKPQPAHRLDFATTGLLLIGKTSSVIKELNRLFEFKEVQKSYYAVTIGAMEPKGEVNLQVDDKEACSIFEVLETIPSIRFNYLNLVKLSPKTGRRHQLRKHMLAIGNPILGDATYFKQGLMLKGKGLYLHAQSLQFIHPKTYQEMYVDTTLPVKFNKLFRSIS</sequence>
<dbReference type="SUPFAM" id="SSF55174">
    <property type="entry name" value="Alpha-L RNA-binding motif"/>
    <property type="match status" value="1"/>
</dbReference>
<dbReference type="SUPFAM" id="SSF55120">
    <property type="entry name" value="Pseudouridine synthase"/>
    <property type="match status" value="1"/>
</dbReference>
<keyword evidence="1" id="KW-0694">RNA-binding</keyword>
<evidence type="ECO:0000259" key="2">
    <source>
        <dbReference type="Pfam" id="PF00849"/>
    </source>
</evidence>
<dbReference type="OrthoDB" id="9807829at2"/>
<dbReference type="GO" id="GO:0003723">
    <property type="term" value="F:RNA binding"/>
    <property type="evidence" value="ECO:0007669"/>
    <property type="project" value="UniProtKB-KW"/>
</dbReference>
<dbReference type="InterPro" id="IPR006224">
    <property type="entry name" value="PsdUridine_synth_RluA-like_CS"/>
</dbReference>
<evidence type="ECO:0000313" key="4">
    <source>
        <dbReference type="Proteomes" id="UP000092164"/>
    </source>
</evidence>
<dbReference type="RefSeq" id="WP_068483364.1">
    <property type="nucleotide sequence ID" value="NZ_CP018760.1"/>
</dbReference>
<dbReference type="Pfam" id="PF00849">
    <property type="entry name" value="PseudoU_synth_2"/>
    <property type="match status" value="1"/>
</dbReference>
<feature type="domain" description="Pseudouridine synthase RsuA/RluA-like" evidence="2">
    <location>
        <begin position="90"/>
        <end position="228"/>
    </location>
</feature>
<dbReference type="InterPro" id="IPR006145">
    <property type="entry name" value="PsdUridine_synth_RsuA/RluA"/>
</dbReference>
<proteinExistence type="predicted"/>
<dbReference type="GO" id="GO:0140098">
    <property type="term" value="F:catalytic activity, acting on RNA"/>
    <property type="evidence" value="ECO:0007669"/>
    <property type="project" value="UniProtKB-ARBA"/>
</dbReference>
<gene>
    <name evidence="3" type="ORF">A9200_14870</name>
</gene>
<evidence type="ECO:0000313" key="3">
    <source>
        <dbReference type="EMBL" id="OBR40868.1"/>
    </source>
</evidence>
<dbReference type="STRING" id="1836467.BTR34_15180"/>
<dbReference type="EMBL" id="LZFP01000005">
    <property type="protein sequence ID" value="OBR40868.1"/>
    <property type="molecule type" value="Genomic_DNA"/>
</dbReference>
<reference evidence="4" key="1">
    <citation type="submission" date="2016-06" db="EMBL/GenBank/DDBJ databases">
        <authorList>
            <person name="Zhan P."/>
        </authorList>
    </citation>
    <scope>NUCLEOTIDE SEQUENCE [LARGE SCALE GENOMIC DNA]</scope>
    <source>
        <strain evidence="4">T28</strain>
    </source>
</reference>
<keyword evidence="4" id="KW-1185">Reference proteome</keyword>
<dbReference type="Proteomes" id="UP000092164">
    <property type="component" value="Unassembled WGS sequence"/>
</dbReference>
<dbReference type="AlphaFoldDB" id="A0A1B7ZCN3"/>
<accession>A0A1B7ZCN3</accession>
<dbReference type="GO" id="GO:0006396">
    <property type="term" value="P:RNA processing"/>
    <property type="evidence" value="ECO:0007669"/>
    <property type="project" value="UniProtKB-ARBA"/>
</dbReference>